<gene>
    <name evidence="1" type="ORF">SAMN05660748_0535</name>
</gene>
<evidence type="ECO:0000313" key="2">
    <source>
        <dbReference type="Proteomes" id="UP000219435"/>
    </source>
</evidence>
<protein>
    <recommendedName>
        <fullName evidence="3">HEXXH motif-containing protein</fullName>
    </recommendedName>
</protein>
<dbReference type="InterPro" id="IPR026337">
    <property type="entry name" value="AKG_HExxH"/>
</dbReference>
<dbReference type="EMBL" id="OBQI01000001">
    <property type="protein sequence ID" value="SOC46938.1"/>
    <property type="molecule type" value="Genomic_DNA"/>
</dbReference>
<evidence type="ECO:0000313" key="1">
    <source>
        <dbReference type="EMBL" id="SOC46938.1"/>
    </source>
</evidence>
<evidence type="ECO:0008006" key="3">
    <source>
        <dbReference type="Google" id="ProtNLM"/>
    </source>
</evidence>
<keyword evidence="2" id="KW-1185">Reference proteome</keyword>
<dbReference type="NCBIfam" id="TIGR04267">
    <property type="entry name" value="mod_HExxH"/>
    <property type="match status" value="1"/>
</dbReference>
<name>A0A285V017_9ACTN</name>
<accession>A0A285V017</accession>
<reference evidence="2" key="1">
    <citation type="submission" date="2017-08" db="EMBL/GenBank/DDBJ databases">
        <authorList>
            <person name="Varghese N."/>
            <person name="Submissions S."/>
        </authorList>
    </citation>
    <scope>NUCLEOTIDE SEQUENCE [LARGE SCALE GENOMIC DNA]</scope>
    <source>
        <strain evidence="2">DSM 4725</strain>
    </source>
</reference>
<proteinExistence type="predicted"/>
<organism evidence="1 2">
    <name type="scientific">Blastococcus aggregatus</name>
    <dbReference type="NCBI Taxonomy" id="38502"/>
    <lineage>
        <taxon>Bacteria</taxon>
        <taxon>Bacillati</taxon>
        <taxon>Actinomycetota</taxon>
        <taxon>Actinomycetes</taxon>
        <taxon>Geodermatophilales</taxon>
        <taxon>Geodermatophilaceae</taxon>
        <taxon>Blastococcus</taxon>
    </lineage>
</organism>
<dbReference type="Proteomes" id="UP000219435">
    <property type="component" value="Unassembled WGS sequence"/>
</dbReference>
<sequence>MVQRFPIPVLPDGPSLIWPDTPGFEERTLLRLMNEGVLPDGWQLRPDQQTELAVVVPESLNALTPLGDTRAAVDLLISGFFVARHPRFGGGSVSDVIGCIWLSPRRSWDVPNLAAVILHEYVHNALFLEDMVRSIFSESVPRMAEADGLTQSAILKERRGYDKAFHSAAVALELYRYRHELPFTVPALSLDAVAETLLECRERDQFLTGNGKDVLANMEDLLGALQESSRPMEATR</sequence>
<dbReference type="AlphaFoldDB" id="A0A285V017"/>